<dbReference type="Proteomes" id="UP001154114">
    <property type="component" value="Chromosome 30"/>
</dbReference>
<accession>A0A9N8L6B1</accession>
<evidence type="ECO:0000313" key="1">
    <source>
        <dbReference type="EMBL" id="CAD0206828.1"/>
    </source>
</evidence>
<gene>
    <name evidence="1" type="ORF">CINC_LOCUS9811</name>
</gene>
<dbReference type="AlphaFoldDB" id="A0A9N8L6B1"/>
<proteinExistence type="predicted"/>
<keyword evidence="2" id="KW-1185">Reference proteome</keyword>
<reference evidence="1" key="1">
    <citation type="submission" date="2021-12" db="EMBL/GenBank/DDBJ databases">
        <authorList>
            <person name="King R."/>
        </authorList>
    </citation>
    <scope>NUCLEOTIDE SEQUENCE</scope>
</reference>
<dbReference type="EMBL" id="LR824033">
    <property type="protein sequence ID" value="CAD0206828.1"/>
    <property type="molecule type" value="Genomic_DNA"/>
</dbReference>
<organism evidence="1 2">
    <name type="scientific">Chrysodeixis includens</name>
    <name type="common">Soybean looper</name>
    <name type="synonym">Pseudoplusia includens</name>
    <dbReference type="NCBI Taxonomy" id="689277"/>
    <lineage>
        <taxon>Eukaryota</taxon>
        <taxon>Metazoa</taxon>
        <taxon>Ecdysozoa</taxon>
        <taxon>Arthropoda</taxon>
        <taxon>Hexapoda</taxon>
        <taxon>Insecta</taxon>
        <taxon>Pterygota</taxon>
        <taxon>Neoptera</taxon>
        <taxon>Endopterygota</taxon>
        <taxon>Lepidoptera</taxon>
        <taxon>Glossata</taxon>
        <taxon>Ditrysia</taxon>
        <taxon>Noctuoidea</taxon>
        <taxon>Noctuidae</taxon>
        <taxon>Plusiinae</taxon>
        <taxon>Chrysodeixis</taxon>
    </lineage>
</organism>
<protein>
    <submittedName>
        <fullName evidence="1">Uncharacterized protein</fullName>
    </submittedName>
</protein>
<sequence>MAHSSSGVVLPSASACLKSVEYILQRSCAKGPVEGGMARARLSSTVRLASSGTQHQCSSGTNVMKICEKYTNATKNENGIIRRNKIFWYKPNSPTYGNKSSKSVAFFSTTLVGLVEFGVATSELSF</sequence>
<name>A0A9N8L6B1_CHRIL</name>
<evidence type="ECO:0000313" key="2">
    <source>
        <dbReference type="Proteomes" id="UP001154114"/>
    </source>
</evidence>